<dbReference type="EMBL" id="FNBW01000007">
    <property type="protein sequence ID" value="SDF83487.1"/>
    <property type="molecule type" value="Genomic_DNA"/>
</dbReference>
<feature type="region of interest" description="Disordered" evidence="1">
    <location>
        <begin position="103"/>
        <end position="168"/>
    </location>
</feature>
<sequence>MSDQEFRYRIKPGHKHHRDGKRYGAGDEIVFQRSMARSDIAHKLEPLSEDAEAAAAAPVNQVNTLRKAIREDGAFDLLGTDGRRINVAGISEEIADHILAATTAPEEKAPETPQEPAPVTTDGKPTEDKPSEEEQFKRPYTMEQPGGQGGYVVSDATGKKVHDAPRVSKAVAEELVRANAE</sequence>
<keyword evidence="3" id="KW-1185">Reference proteome</keyword>
<name>A0A8G2BI17_9PROT</name>
<organism evidence="2 3">
    <name type="scientific">Thalassobaculum litoreum DSM 18839</name>
    <dbReference type="NCBI Taxonomy" id="1123362"/>
    <lineage>
        <taxon>Bacteria</taxon>
        <taxon>Pseudomonadati</taxon>
        <taxon>Pseudomonadota</taxon>
        <taxon>Alphaproteobacteria</taxon>
        <taxon>Rhodospirillales</taxon>
        <taxon>Thalassobaculaceae</taxon>
        <taxon>Thalassobaculum</taxon>
    </lineage>
</organism>
<proteinExistence type="predicted"/>
<reference evidence="2 3" key="1">
    <citation type="submission" date="2016-10" db="EMBL/GenBank/DDBJ databases">
        <authorList>
            <person name="Varghese N."/>
            <person name="Submissions S."/>
        </authorList>
    </citation>
    <scope>NUCLEOTIDE SEQUENCE [LARGE SCALE GENOMIC DNA]</scope>
    <source>
        <strain evidence="2 3">DSM 18839</strain>
    </source>
</reference>
<comment type="caution">
    <text evidence="2">The sequence shown here is derived from an EMBL/GenBank/DDBJ whole genome shotgun (WGS) entry which is preliminary data.</text>
</comment>
<dbReference type="AlphaFoldDB" id="A0A8G2BI17"/>
<protein>
    <submittedName>
        <fullName evidence="2">Uncharacterized protein</fullName>
    </submittedName>
</protein>
<feature type="compositionally biased region" description="Basic and acidic residues" evidence="1">
    <location>
        <begin position="157"/>
        <end position="168"/>
    </location>
</feature>
<dbReference type="Proteomes" id="UP000198615">
    <property type="component" value="Unassembled WGS sequence"/>
</dbReference>
<evidence type="ECO:0000256" key="1">
    <source>
        <dbReference type="SAM" id="MobiDB-lite"/>
    </source>
</evidence>
<feature type="compositionally biased region" description="Basic and acidic residues" evidence="1">
    <location>
        <begin position="124"/>
        <end position="137"/>
    </location>
</feature>
<gene>
    <name evidence="2" type="ORF">SAMN05660686_02468</name>
</gene>
<evidence type="ECO:0000313" key="3">
    <source>
        <dbReference type="Proteomes" id="UP000198615"/>
    </source>
</evidence>
<dbReference type="RefSeq" id="WP_093150664.1">
    <property type="nucleotide sequence ID" value="NZ_FNBW01000007.1"/>
</dbReference>
<accession>A0A8G2BI17</accession>
<evidence type="ECO:0000313" key="2">
    <source>
        <dbReference type="EMBL" id="SDF83487.1"/>
    </source>
</evidence>